<evidence type="ECO:0000256" key="17">
    <source>
        <dbReference type="SAM" id="SignalP"/>
    </source>
</evidence>
<dbReference type="GO" id="GO:0006952">
    <property type="term" value="P:defense response"/>
    <property type="evidence" value="ECO:0007669"/>
    <property type="project" value="UniProtKB-KW"/>
</dbReference>
<evidence type="ECO:0000256" key="6">
    <source>
        <dbReference type="ARBA" id="ARBA00022692"/>
    </source>
</evidence>
<dbReference type="PROSITE" id="PS50011">
    <property type="entry name" value="PROTEIN_KINASE_DOM"/>
    <property type="match status" value="1"/>
</dbReference>
<dbReference type="Gene3D" id="3.80.10.10">
    <property type="entry name" value="Ribonuclease Inhibitor"/>
    <property type="match status" value="1"/>
</dbReference>
<evidence type="ECO:0000256" key="7">
    <source>
        <dbReference type="ARBA" id="ARBA00022729"/>
    </source>
</evidence>
<proteinExistence type="inferred from homology"/>
<evidence type="ECO:0000256" key="2">
    <source>
        <dbReference type="ARBA" id="ARBA00004191"/>
    </source>
</evidence>
<keyword evidence="10 16" id="KW-1133">Transmembrane helix</keyword>
<protein>
    <recommendedName>
        <fullName evidence="18">Protein kinase domain-containing protein</fullName>
    </recommendedName>
</protein>
<dbReference type="InterPro" id="IPR011009">
    <property type="entry name" value="Kinase-like_dom_sf"/>
</dbReference>
<dbReference type="PANTHER" id="PTHR46084:SF15">
    <property type="entry name" value="LRR RECEPTOR-LIKE KINASE"/>
    <property type="match status" value="1"/>
</dbReference>
<gene>
    <name evidence="19" type="ORF">VFH_I467600</name>
</gene>
<feature type="chain" id="PRO_5043886178" description="Protein kinase domain-containing protein" evidence="17">
    <location>
        <begin position="24"/>
        <end position="697"/>
    </location>
</feature>
<evidence type="ECO:0000313" key="20">
    <source>
        <dbReference type="Proteomes" id="UP001157006"/>
    </source>
</evidence>
<dbReference type="Pfam" id="PF08263">
    <property type="entry name" value="LRRNT_2"/>
    <property type="match status" value="1"/>
</dbReference>
<dbReference type="FunFam" id="3.80.10.10:FF:000400">
    <property type="entry name" value="Nuclear pore complex protein NUP107"/>
    <property type="match status" value="1"/>
</dbReference>
<dbReference type="SUPFAM" id="SSF56112">
    <property type="entry name" value="Protein kinase-like (PK-like)"/>
    <property type="match status" value="1"/>
</dbReference>
<evidence type="ECO:0000256" key="14">
    <source>
        <dbReference type="ARBA" id="ARBA00046288"/>
    </source>
</evidence>
<dbReference type="Pfam" id="PF07714">
    <property type="entry name" value="PK_Tyr_Ser-Thr"/>
    <property type="match status" value="1"/>
</dbReference>
<keyword evidence="7 17" id="KW-0732">Signal</keyword>
<keyword evidence="5" id="KW-0433">Leucine-rich repeat</keyword>
<evidence type="ECO:0000256" key="11">
    <source>
        <dbReference type="ARBA" id="ARBA00023136"/>
    </source>
</evidence>
<dbReference type="InterPro" id="IPR032675">
    <property type="entry name" value="LRR_dom_sf"/>
</dbReference>
<dbReference type="InterPro" id="IPR001245">
    <property type="entry name" value="Ser-Thr/Tyr_kinase_cat_dom"/>
</dbReference>
<organism evidence="19 20">
    <name type="scientific">Vicia faba</name>
    <name type="common">Broad bean</name>
    <name type="synonym">Faba vulgaris</name>
    <dbReference type="NCBI Taxonomy" id="3906"/>
    <lineage>
        <taxon>Eukaryota</taxon>
        <taxon>Viridiplantae</taxon>
        <taxon>Streptophyta</taxon>
        <taxon>Embryophyta</taxon>
        <taxon>Tracheophyta</taxon>
        <taxon>Spermatophyta</taxon>
        <taxon>Magnoliopsida</taxon>
        <taxon>eudicotyledons</taxon>
        <taxon>Gunneridae</taxon>
        <taxon>Pentapetalae</taxon>
        <taxon>rosids</taxon>
        <taxon>fabids</taxon>
        <taxon>Fabales</taxon>
        <taxon>Fabaceae</taxon>
        <taxon>Papilionoideae</taxon>
        <taxon>50 kb inversion clade</taxon>
        <taxon>NPAAA clade</taxon>
        <taxon>Hologalegina</taxon>
        <taxon>IRL clade</taxon>
        <taxon>Fabeae</taxon>
        <taxon>Vicia</taxon>
    </lineage>
</organism>
<comment type="subcellular location">
    <subcellularLocation>
        <location evidence="14">Endomembrane system</location>
        <topology evidence="14">Single-pass type I membrane protein</topology>
    </subcellularLocation>
    <subcellularLocation>
        <location evidence="1">Membrane</location>
        <topology evidence="1">Peripheral membrane protein</topology>
    </subcellularLocation>
    <subcellularLocation>
        <location evidence="2">Secreted</location>
        <location evidence="2">Cell wall</location>
    </subcellularLocation>
</comment>
<keyword evidence="12" id="KW-1015">Disulfide bond</keyword>
<keyword evidence="11 16" id="KW-0472">Membrane</keyword>
<evidence type="ECO:0000256" key="3">
    <source>
        <dbReference type="ARBA" id="ARBA00022512"/>
    </source>
</evidence>
<dbReference type="PANTHER" id="PTHR46084">
    <property type="entry name" value="PROTEIN MALE DISCOVERER 2"/>
    <property type="match status" value="1"/>
</dbReference>
<reference evidence="19 20" key="1">
    <citation type="submission" date="2023-01" db="EMBL/GenBank/DDBJ databases">
        <authorList>
            <person name="Kreplak J."/>
        </authorList>
    </citation>
    <scope>NUCLEOTIDE SEQUENCE [LARGE SCALE GENOMIC DNA]</scope>
</reference>
<evidence type="ECO:0000256" key="16">
    <source>
        <dbReference type="SAM" id="Phobius"/>
    </source>
</evidence>
<dbReference type="AlphaFoldDB" id="A0AAV0Z2U7"/>
<dbReference type="Gene3D" id="3.30.200.20">
    <property type="entry name" value="Phosphorylase Kinase, domain 1"/>
    <property type="match status" value="1"/>
</dbReference>
<evidence type="ECO:0000256" key="15">
    <source>
        <dbReference type="SAM" id="MobiDB-lite"/>
    </source>
</evidence>
<dbReference type="InterPro" id="IPR000719">
    <property type="entry name" value="Prot_kinase_dom"/>
</dbReference>
<evidence type="ECO:0000256" key="12">
    <source>
        <dbReference type="ARBA" id="ARBA00023157"/>
    </source>
</evidence>
<feature type="compositionally biased region" description="Polar residues" evidence="15">
    <location>
        <begin position="321"/>
        <end position="330"/>
    </location>
</feature>
<keyword evidence="6 16" id="KW-0812">Transmembrane</keyword>
<dbReference type="Proteomes" id="UP001157006">
    <property type="component" value="Chromosome 1L"/>
</dbReference>
<sequence length="697" mass="78702">MGMRCNTFGFWFWICICFISVWGISECLSLNDEGLALLEVRRRITCDPRLALENWNPNDCDPCNWFGVHCVNGKVQTLDLNGLSLEGTLAPELGKLSHLKSLVLSNNNFSGDIPKELGDLAELELLDLRENNLSGCIPPELSKMLSLKHLLLCDNNIEESDSQDQGNFRLFSKSLLDECSSPLATLFACINRKFGHCVWHSNVKQWNKPDSLIIPIKVALLKCLDVFSLPLFKQVHEEKYFDLQRRVNEPEIAMHVPNLINYGRRRLLEHSSNLAAAPYKGEPPKDSSKTPISISSGSFPAFPQAKKKQNQSHTPLPPSDSLPNDGNQTSQHRLGIHESVWKYILIVIGIVVIVVLIIVLLCLWTKPAVKIIKPWNTGISGQLQKAFITGVPKLNRVELETACEDFSNIVISFEACTIFKGTLSSGVEIAVVSSLFTSPKQWTKNMELIYRRKIATLSRINHKNFVNLIGYCEEEEPFSRMFVFEYAPNGSLFEYLHVKDVERLEWSERIRIIMGTAYCLTYMHGLSPPISHTKVASSLIMLTDDYAAKLAEITFRSIVEPPRTTRGDSSNKSEMQRAAFDTNVYDFGILLLEIISGKLPHSEEQGSLVNWASEYLNDRRSISYMIDPSLKSFKDNELDVICEVIQGCIQPEPKLRPTMKDITSKLREVVNVTPDQASPRLSPLWWAELEILSVEAT</sequence>
<keyword evidence="20" id="KW-1185">Reference proteome</keyword>
<dbReference type="InterPro" id="IPR001611">
    <property type="entry name" value="Leu-rich_rpt"/>
</dbReference>
<accession>A0AAV0Z2U7</accession>
<evidence type="ECO:0000256" key="5">
    <source>
        <dbReference type="ARBA" id="ARBA00022614"/>
    </source>
</evidence>
<dbReference type="Gene3D" id="1.10.510.10">
    <property type="entry name" value="Transferase(Phosphotransferase) domain 1"/>
    <property type="match status" value="1"/>
</dbReference>
<dbReference type="SUPFAM" id="SSF52058">
    <property type="entry name" value="L domain-like"/>
    <property type="match status" value="1"/>
</dbReference>
<dbReference type="GO" id="GO:0005524">
    <property type="term" value="F:ATP binding"/>
    <property type="evidence" value="ECO:0007669"/>
    <property type="project" value="InterPro"/>
</dbReference>
<evidence type="ECO:0000259" key="18">
    <source>
        <dbReference type="PROSITE" id="PS50011"/>
    </source>
</evidence>
<dbReference type="GO" id="GO:0012505">
    <property type="term" value="C:endomembrane system"/>
    <property type="evidence" value="ECO:0007669"/>
    <property type="project" value="UniProtKB-SubCell"/>
</dbReference>
<evidence type="ECO:0000256" key="9">
    <source>
        <dbReference type="ARBA" id="ARBA00022821"/>
    </source>
</evidence>
<evidence type="ECO:0000313" key="19">
    <source>
        <dbReference type="EMBL" id="CAI8590997.1"/>
    </source>
</evidence>
<evidence type="ECO:0000256" key="13">
    <source>
        <dbReference type="ARBA" id="ARBA00038043"/>
    </source>
</evidence>
<dbReference type="EMBL" id="OX451736">
    <property type="protein sequence ID" value="CAI8590997.1"/>
    <property type="molecule type" value="Genomic_DNA"/>
</dbReference>
<feature type="transmembrane region" description="Helical" evidence="16">
    <location>
        <begin position="340"/>
        <end position="364"/>
    </location>
</feature>
<dbReference type="Pfam" id="PF00560">
    <property type="entry name" value="LRR_1"/>
    <property type="match status" value="2"/>
</dbReference>
<keyword evidence="9" id="KW-0611">Plant defense</keyword>
<name>A0AAV0Z2U7_VICFA</name>
<keyword evidence="8" id="KW-0677">Repeat</keyword>
<evidence type="ECO:0000256" key="1">
    <source>
        <dbReference type="ARBA" id="ARBA00004170"/>
    </source>
</evidence>
<feature type="region of interest" description="Disordered" evidence="15">
    <location>
        <begin position="303"/>
        <end position="330"/>
    </location>
</feature>
<dbReference type="FunFam" id="3.30.200.20:FF:000489">
    <property type="entry name" value="Inactive receptor-like serine/threonine-protein kinase"/>
    <property type="match status" value="1"/>
</dbReference>
<evidence type="ECO:0000256" key="10">
    <source>
        <dbReference type="ARBA" id="ARBA00022989"/>
    </source>
</evidence>
<comment type="similarity">
    <text evidence="13">Belongs to the polygalacturonase-inhibiting protein family.</text>
</comment>
<feature type="domain" description="Protein kinase" evidence="18">
    <location>
        <begin position="369"/>
        <end position="670"/>
    </location>
</feature>
<dbReference type="GO" id="GO:0004672">
    <property type="term" value="F:protein kinase activity"/>
    <property type="evidence" value="ECO:0007669"/>
    <property type="project" value="InterPro"/>
</dbReference>
<feature type="signal peptide" evidence="17">
    <location>
        <begin position="1"/>
        <end position="23"/>
    </location>
</feature>
<keyword evidence="4" id="KW-0964">Secreted</keyword>
<dbReference type="GO" id="GO:0016020">
    <property type="term" value="C:membrane"/>
    <property type="evidence" value="ECO:0007669"/>
    <property type="project" value="UniProtKB-SubCell"/>
</dbReference>
<evidence type="ECO:0000256" key="4">
    <source>
        <dbReference type="ARBA" id="ARBA00022525"/>
    </source>
</evidence>
<keyword evidence="3" id="KW-0134">Cell wall</keyword>
<dbReference type="InterPro" id="IPR013210">
    <property type="entry name" value="LRR_N_plant-typ"/>
</dbReference>
<evidence type="ECO:0000256" key="8">
    <source>
        <dbReference type="ARBA" id="ARBA00022737"/>
    </source>
</evidence>